<evidence type="ECO:0000256" key="1">
    <source>
        <dbReference type="PROSITE-ProRule" id="PRU00325"/>
    </source>
</evidence>
<evidence type="ECO:0000259" key="2">
    <source>
        <dbReference type="PROSITE" id="PS50966"/>
    </source>
</evidence>
<dbReference type="PANTHER" id="PTHR47526">
    <property type="entry name" value="ATP-DEPENDENT DNA HELICASE"/>
    <property type="match status" value="1"/>
</dbReference>
<dbReference type="Pfam" id="PF09588">
    <property type="entry name" value="YqaJ"/>
    <property type="match status" value="1"/>
</dbReference>
<dbReference type="Proteomes" id="UP001162164">
    <property type="component" value="Unassembled WGS sequence"/>
</dbReference>
<protein>
    <recommendedName>
        <fullName evidence="2">SWIM-type domain-containing protein</fullName>
    </recommendedName>
</protein>
<sequence>MYSKYYFTMDTESANRYRQKICVIGIDPYTLNIKQCSDNKEHYPKITYPDIVNYLLYQKSAYTHEDFKAYKSLEAYKQAVCGWVKKVMHSQRLSEQTLSPWIITKSDGTVLNAHCDCMAGLGEACTHIAAVLFFIDWVHRSSPDISPTDVKAYWVAPSKISDPKQVSDIDFAVPSTSKSLDDAPLFVRDKKSANAPPLSHGELHSILSVLKETQKGCVLHAIVPPFSEEISEEIKEKRQYILTELYKEKYAQESLETLRNIGAQLNLKISIEACKEIEVETDKQASSRAWFNYRAGRITASRFKAVCRTNIKTKATIYGCEHEKEALNNYSDMMKESHNNFGADPVGLCISPQYPHFGASPDGLISCDCCGLGCVEIKCPYCAKDLDVEDTEVLKKVGLENLDEEIHLSHNHTYYYQIQMQLGITKLAYCDFVVWNKNKFIKQRIFLNEFFWEAESKKATTFFYNVILPELLGKYFTRSSEASEWHPVQETGTE</sequence>
<dbReference type="InterPro" id="IPR019080">
    <property type="entry name" value="YqaJ_viral_recombinase"/>
</dbReference>
<keyword evidence="4" id="KW-1185">Reference proteome</keyword>
<dbReference type="CDD" id="cd22343">
    <property type="entry name" value="PDDEXK_lambda_exonuclease-like"/>
    <property type="match status" value="1"/>
</dbReference>
<accession>A0ABQ9JGW7</accession>
<evidence type="ECO:0000313" key="3">
    <source>
        <dbReference type="EMBL" id="KAJ8977263.1"/>
    </source>
</evidence>
<feature type="domain" description="SWIM-type" evidence="2">
    <location>
        <begin position="100"/>
        <end position="136"/>
    </location>
</feature>
<organism evidence="3 4">
    <name type="scientific">Molorchus minor</name>
    <dbReference type="NCBI Taxonomy" id="1323400"/>
    <lineage>
        <taxon>Eukaryota</taxon>
        <taxon>Metazoa</taxon>
        <taxon>Ecdysozoa</taxon>
        <taxon>Arthropoda</taxon>
        <taxon>Hexapoda</taxon>
        <taxon>Insecta</taxon>
        <taxon>Pterygota</taxon>
        <taxon>Neoptera</taxon>
        <taxon>Endopterygota</taxon>
        <taxon>Coleoptera</taxon>
        <taxon>Polyphaga</taxon>
        <taxon>Cucujiformia</taxon>
        <taxon>Chrysomeloidea</taxon>
        <taxon>Cerambycidae</taxon>
        <taxon>Lamiinae</taxon>
        <taxon>Monochamini</taxon>
        <taxon>Molorchus</taxon>
    </lineage>
</organism>
<evidence type="ECO:0000313" key="4">
    <source>
        <dbReference type="Proteomes" id="UP001162164"/>
    </source>
</evidence>
<dbReference type="PROSITE" id="PS50966">
    <property type="entry name" value="ZF_SWIM"/>
    <property type="match status" value="1"/>
</dbReference>
<dbReference type="InterPro" id="IPR011604">
    <property type="entry name" value="PDDEXK-like_dom_sf"/>
</dbReference>
<dbReference type="EMBL" id="JAPWTJ010000567">
    <property type="protein sequence ID" value="KAJ8977263.1"/>
    <property type="molecule type" value="Genomic_DNA"/>
</dbReference>
<dbReference type="InterPro" id="IPR007527">
    <property type="entry name" value="Znf_SWIM"/>
</dbReference>
<keyword evidence="1" id="KW-0862">Zinc</keyword>
<dbReference type="InterPro" id="IPR011335">
    <property type="entry name" value="Restrct_endonuc-II-like"/>
</dbReference>
<gene>
    <name evidence="3" type="ORF">NQ317_003964</name>
</gene>
<reference evidence="3" key="1">
    <citation type="journal article" date="2023" name="Insect Mol. Biol.">
        <title>Genome sequencing provides insights into the evolution of gene families encoding plant cell wall-degrading enzymes in longhorned beetles.</title>
        <authorList>
            <person name="Shin N.R."/>
            <person name="Okamura Y."/>
            <person name="Kirsch R."/>
            <person name="Pauchet Y."/>
        </authorList>
    </citation>
    <scope>NUCLEOTIDE SEQUENCE</scope>
    <source>
        <strain evidence="3">MMC_N1</strain>
    </source>
</reference>
<comment type="caution">
    <text evidence="3">The sequence shown here is derived from an EMBL/GenBank/DDBJ whole genome shotgun (WGS) entry which is preliminary data.</text>
</comment>
<keyword evidence="1" id="KW-0863">Zinc-finger</keyword>
<proteinExistence type="predicted"/>
<dbReference type="SUPFAM" id="SSF52980">
    <property type="entry name" value="Restriction endonuclease-like"/>
    <property type="match status" value="1"/>
</dbReference>
<dbReference type="PANTHER" id="PTHR47526:SF4">
    <property type="entry name" value="SWIM-TYPE DOMAIN-CONTAINING PROTEIN"/>
    <property type="match status" value="1"/>
</dbReference>
<dbReference type="Gene3D" id="3.90.320.10">
    <property type="match status" value="1"/>
</dbReference>
<name>A0ABQ9JGW7_9CUCU</name>
<keyword evidence="1" id="KW-0479">Metal-binding</keyword>